<evidence type="ECO:0000313" key="3">
    <source>
        <dbReference type="Proteomes" id="UP001059596"/>
    </source>
</evidence>
<dbReference type="Pfam" id="PF12166">
    <property type="entry name" value="Piezo_cap"/>
    <property type="match status" value="1"/>
</dbReference>
<sequence length="114" mass="13177">MSPPDKLRLLDDLKTGMSMEIRFTLALKCNLTPEAIIYETAYTLTKKKVNTREKLIRIMSAKISNEQVVIPNILPKFVTVQKQQANAQFIKDYDGTYLNRPFHIYKDDIQKATV</sequence>
<evidence type="ECO:0000313" key="2">
    <source>
        <dbReference type="EMBL" id="KAI8033779.1"/>
    </source>
</evidence>
<reference evidence="2" key="1">
    <citation type="journal article" date="2023" name="Genome Biol. Evol.">
        <title>Long-read-based Genome Assembly of Drosophila gunungcola Reveals Fewer Chemosensory Genes in Flower-breeding Species.</title>
        <authorList>
            <person name="Negi A."/>
            <person name="Liao B.Y."/>
            <person name="Yeh S.D."/>
        </authorList>
    </citation>
    <scope>NUCLEOTIDE SEQUENCE</scope>
    <source>
        <strain evidence="2">Sukarami</strain>
    </source>
</reference>
<dbReference type="InterPro" id="IPR031334">
    <property type="entry name" value="Piezo_cap_dom"/>
</dbReference>
<organism evidence="2 3">
    <name type="scientific">Drosophila gunungcola</name>
    <name type="common">fruit fly</name>
    <dbReference type="NCBI Taxonomy" id="103775"/>
    <lineage>
        <taxon>Eukaryota</taxon>
        <taxon>Metazoa</taxon>
        <taxon>Ecdysozoa</taxon>
        <taxon>Arthropoda</taxon>
        <taxon>Hexapoda</taxon>
        <taxon>Insecta</taxon>
        <taxon>Pterygota</taxon>
        <taxon>Neoptera</taxon>
        <taxon>Endopterygota</taxon>
        <taxon>Diptera</taxon>
        <taxon>Brachycera</taxon>
        <taxon>Muscomorpha</taxon>
        <taxon>Ephydroidea</taxon>
        <taxon>Drosophilidae</taxon>
        <taxon>Drosophila</taxon>
        <taxon>Sophophora</taxon>
    </lineage>
</organism>
<name>A0A9P9YC36_9MUSC</name>
<feature type="non-terminal residue" evidence="2">
    <location>
        <position position="114"/>
    </location>
</feature>
<dbReference type="AlphaFoldDB" id="A0A9P9YC36"/>
<dbReference type="Proteomes" id="UP001059596">
    <property type="component" value="Unassembled WGS sequence"/>
</dbReference>
<dbReference type="EMBL" id="JAMKOV010000102">
    <property type="protein sequence ID" value="KAI8033779.1"/>
    <property type="molecule type" value="Genomic_DNA"/>
</dbReference>
<proteinExistence type="predicted"/>
<protein>
    <recommendedName>
        <fullName evidence="1">Piezo non-specific cation channel cap domain-containing protein</fullName>
    </recommendedName>
</protein>
<evidence type="ECO:0000259" key="1">
    <source>
        <dbReference type="Pfam" id="PF12166"/>
    </source>
</evidence>
<gene>
    <name evidence="2" type="ORF">M5D96_013462</name>
</gene>
<keyword evidence="3" id="KW-1185">Reference proteome</keyword>
<feature type="domain" description="Piezo non-specific cation channel cap" evidence="1">
    <location>
        <begin position="1"/>
        <end position="94"/>
    </location>
</feature>
<accession>A0A9P9YC36</accession>
<comment type="caution">
    <text evidence="2">The sequence shown here is derived from an EMBL/GenBank/DDBJ whole genome shotgun (WGS) entry which is preliminary data.</text>
</comment>